<evidence type="ECO:0000313" key="4">
    <source>
        <dbReference type="Proteomes" id="UP000515154"/>
    </source>
</evidence>
<evidence type="ECO:0000313" key="5">
    <source>
        <dbReference type="RefSeq" id="XP_029654968.1"/>
    </source>
</evidence>
<dbReference type="PANTHER" id="PTHR19303">
    <property type="entry name" value="TRANSPOSON"/>
    <property type="match status" value="1"/>
</dbReference>
<keyword evidence="2" id="KW-0238">DNA-binding</keyword>
<name>A0A6P7TT90_9MOLL</name>
<proteinExistence type="inferred from homology"/>
<dbReference type="RefSeq" id="XP_029654968.1">
    <property type="nucleotide sequence ID" value="XM_029799108.1"/>
</dbReference>
<protein>
    <submittedName>
        <fullName evidence="5">Uncharacterized protein LOC115228538</fullName>
    </submittedName>
</protein>
<dbReference type="InterPro" id="IPR002554">
    <property type="entry name" value="PP2A_B56"/>
</dbReference>
<evidence type="ECO:0000259" key="3">
    <source>
        <dbReference type="PROSITE" id="PS51253"/>
    </source>
</evidence>
<comment type="similarity">
    <text evidence="1">Belongs to the phosphatase 2A regulatory subunit B56 family.</text>
</comment>
<feature type="domain" description="HTH CENPB-type" evidence="3">
    <location>
        <begin position="1"/>
        <end position="54"/>
    </location>
</feature>
<dbReference type="InterPro" id="IPR016024">
    <property type="entry name" value="ARM-type_fold"/>
</dbReference>
<dbReference type="Pfam" id="PF01603">
    <property type="entry name" value="B56"/>
    <property type="match status" value="1"/>
</dbReference>
<dbReference type="AlphaFoldDB" id="A0A6P7TT90"/>
<dbReference type="SUPFAM" id="SSF48371">
    <property type="entry name" value="ARM repeat"/>
    <property type="match status" value="1"/>
</dbReference>
<dbReference type="Pfam" id="PF03221">
    <property type="entry name" value="HTH_Tnp_Tc5"/>
    <property type="match status" value="1"/>
</dbReference>
<dbReference type="PANTHER" id="PTHR19303:SF73">
    <property type="entry name" value="PROTEIN PDC2"/>
    <property type="match status" value="1"/>
</dbReference>
<dbReference type="Proteomes" id="UP000515154">
    <property type="component" value="Unplaced"/>
</dbReference>
<evidence type="ECO:0000256" key="2">
    <source>
        <dbReference type="ARBA" id="ARBA00023125"/>
    </source>
</evidence>
<dbReference type="SMART" id="SM00674">
    <property type="entry name" value="CENPB"/>
    <property type="match status" value="1"/>
</dbReference>
<dbReference type="Gene3D" id="1.25.10.10">
    <property type="entry name" value="Leucine-rich Repeat Variant"/>
    <property type="match status" value="1"/>
</dbReference>
<dbReference type="Gene3D" id="1.10.10.60">
    <property type="entry name" value="Homeodomain-like"/>
    <property type="match status" value="1"/>
</dbReference>
<accession>A0A6P7TT90</accession>
<sequence length="209" mass="24043">MITWINLMESSGAILSDSMLIAKALKFGKNFPEFKASRGWLEKFKLRNAIKLRKYHGDSGSVNHDEKSITDFNETMRLKIEQYGLDNVYNADETGETIIEEESNEKKVDLSEAFRALEIIKTYASQIAETTLLSVQENWMVKIISEHYSDAYKAFIPALYKTSMSHWSQNIKVITLATIRQLSEMNGPLFQQSVPRLSTVFRAFREVQE</sequence>
<dbReference type="InterPro" id="IPR050863">
    <property type="entry name" value="CenT-Element_Derived"/>
</dbReference>
<evidence type="ECO:0000256" key="1">
    <source>
        <dbReference type="ARBA" id="ARBA00009745"/>
    </source>
</evidence>
<dbReference type="InterPro" id="IPR009057">
    <property type="entry name" value="Homeodomain-like_sf"/>
</dbReference>
<reference evidence="5" key="1">
    <citation type="submission" date="2025-08" db="UniProtKB">
        <authorList>
            <consortium name="RefSeq"/>
        </authorList>
    </citation>
    <scope>IDENTIFICATION</scope>
</reference>
<dbReference type="GO" id="GO:0019888">
    <property type="term" value="F:protein phosphatase regulator activity"/>
    <property type="evidence" value="ECO:0007669"/>
    <property type="project" value="InterPro"/>
</dbReference>
<dbReference type="PROSITE" id="PS51253">
    <property type="entry name" value="HTH_CENPB"/>
    <property type="match status" value="1"/>
</dbReference>
<dbReference type="GO" id="GO:0007165">
    <property type="term" value="P:signal transduction"/>
    <property type="evidence" value="ECO:0007669"/>
    <property type="project" value="InterPro"/>
</dbReference>
<dbReference type="GO" id="GO:0005634">
    <property type="term" value="C:nucleus"/>
    <property type="evidence" value="ECO:0007669"/>
    <property type="project" value="TreeGrafter"/>
</dbReference>
<dbReference type="InterPro" id="IPR006600">
    <property type="entry name" value="HTH_CenpB_DNA-bd_dom"/>
</dbReference>
<organism evidence="4 5">
    <name type="scientific">Octopus sinensis</name>
    <name type="common">East Asian common octopus</name>
    <dbReference type="NCBI Taxonomy" id="2607531"/>
    <lineage>
        <taxon>Eukaryota</taxon>
        <taxon>Metazoa</taxon>
        <taxon>Spiralia</taxon>
        <taxon>Lophotrochozoa</taxon>
        <taxon>Mollusca</taxon>
        <taxon>Cephalopoda</taxon>
        <taxon>Coleoidea</taxon>
        <taxon>Octopodiformes</taxon>
        <taxon>Octopoda</taxon>
        <taxon>Incirrata</taxon>
        <taxon>Octopodidae</taxon>
        <taxon>Octopus</taxon>
    </lineage>
</organism>
<dbReference type="GO" id="GO:0003677">
    <property type="term" value="F:DNA binding"/>
    <property type="evidence" value="ECO:0007669"/>
    <property type="project" value="UniProtKB-KW"/>
</dbReference>
<gene>
    <name evidence="5" type="primary">LOC115228538</name>
</gene>
<dbReference type="GO" id="GO:0000159">
    <property type="term" value="C:protein phosphatase type 2A complex"/>
    <property type="evidence" value="ECO:0007669"/>
    <property type="project" value="InterPro"/>
</dbReference>
<keyword evidence="4" id="KW-1185">Reference proteome</keyword>
<dbReference type="KEGG" id="osn:115228538"/>
<dbReference type="SUPFAM" id="SSF46689">
    <property type="entry name" value="Homeodomain-like"/>
    <property type="match status" value="1"/>
</dbReference>
<dbReference type="InterPro" id="IPR011989">
    <property type="entry name" value="ARM-like"/>
</dbReference>